<feature type="region of interest" description="Disordered" evidence="6">
    <location>
        <begin position="1"/>
        <end position="36"/>
    </location>
</feature>
<proteinExistence type="inferred from homology"/>
<evidence type="ECO:0000256" key="3">
    <source>
        <dbReference type="ARBA" id="ARBA00022692"/>
    </source>
</evidence>
<dbReference type="Pfam" id="PF01569">
    <property type="entry name" value="PAP2"/>
    <property type="match status" value="1"/>
</dbReference>
<dbReference type="GO" id="GO:0006644">
    <property type="term" value="P:phospholipid metabolic process"/>
    <property type="evidence" value="ECO:0007669"/>
    <property type="project" value="InterPro"/>
</dbReference>
<keyword evidence="4 7" id="KW-1133">Transmembrane helix</keyword>
<accession>A0A9N8EN43</accession>
<gene>
    <name evidence="9" type="ORF">SEMRO_1507_G278420.1</name>
</gene>
<evidence type="ECO:0000256" key="5">
    <source>
        <dbReference type="ARBA" id="ARBA00023136"/>
    </source>
</evidence>
<evidence type="ECO:0000256" key="2">
    <source>
        <dbReference type="ARBA" id="ARBA00008816"/>
    </source>
</evidence>
<comment type="subcellular location">
    <subcellularLocation>
        <location evidence="1">Membrane</location>
        <topology evidence="1">Multi-pass membrane protein</topology>
    </subcellularLocation>
</comment>
<dbReference type="InterPro" id="IPR036938">
    <property type="entry name" value="PAP2/HPO_sf"/>
</dbReference>
<feature type="compositionally biased region" description="Acidic residues" evidence="6">
    <location>
        <begin position="27"/>
        <end position="36"/>
    </location>
</feature>
<organism evidence="9 10">
    <name type="scientific">Seminavis robusta</name>
    <dbReference type="NCBI Taxonomy" id="568900"/>
    <lineage>
        <taxon>Eukaryota</taxon>
        <taxon>Sar</taxon>
        <taxon>Stramenopiles</taxon>
        <taxon>Ochrophyta</taxon>
        <taxon>Bacillariophyta</taxon>
        <taxon>Bacillariophyceae</taxon>
        <taxon>Bacillariophycidae</taxon>
        <taxon>Naviculales</taxon>
        <taxon>Naviculaceae</taxon>
        <taxon>Seminavis</taxon>
    </lineage>
</organism>
<feature type="transmembrane region" description="Helical" evidence="7">
    <location>
        <begin position="54"/>
        <end position="72"/>
    </location>
</feature>
<dbReference type="AlphaFoldDB" id="A0A9N8EN43"/>
<evidence type="ECO:0000259" key="8">
    <source>
        <dbReference type="SMART" id="SM00014"/>
    </source>
</evidence>
<dbReference type="OrthoDB" id="10030083at2759"/>
<dbReference type="Gene3D" id="1.20.144.10">
    <property type="entry name" value="Phosphatidic acid phosphatase type 2/haloperoxidase"/>
    <property type="match status" value="1"/>
</dbReference>
<evidence type="ECO:0000256" key="1">
    <source>
        <dbReference type="ARBA" id="ARBA00004141"/>
    </source>
</evidence>
<dbReference type="GO" id="GO:0046839">
    <property type="term" value="P:phospholipid dephosphorylation"/>
    <property type="evidence" value="ECO:0007669"/>
    <property type="project" value="TreeGrafter"/>
</dbReference>
<evidence type="ECO:0000256" key="4">
    <source>
        <dbReference type="ARBA" id="ARBA00022989"/>
    </source>
</evidence>
<comment type="similarity">
    <text evidence="2">Belongs to the PA-phosphatase related phosphoesterase family.</text>
</comment>
<dbReference type="InterPro" id="IPR043216">
    <property type="entry name" value="PAP-like"/>
</dbReference>
<evidence type="ECO:0000313" key="9">
    <source>
        <dbReference type="EMBL" id="CAB9524211.1"/>
    </source>
</evidence>
<keyword evidence="5 7" id="KW-0472">Membrane</keyword>
<feature type="transmembrane region" description="Helical" evidence="7">
    <location>
        <begin position="252"/>
        <end position="270"/>
    </location>
</feature>
<protein>
    <submittedName>
        <fullName evidence="9">Lipid phosphate phosphatase</fullName>
    </submittedName>
</protein>
<sequence>MDAEESFQAEGSGAPESPDPVAKREEGEEALLTDENEEGIPLEDVDRVGRRVELALCVLYVVVVMVIFQGPLNIEPTERPIPVQYLESTGDYIRNLSLDAEHNGETISDFVLILCGVLLPLIFQLILGYVVHRHSDALKGIQDRHCTLCAYFTSFASNLMVTELLKAYCGSLRPLYYYLCQPDEKYEVCLQESGSLARDARKSFPSGHASISFSGLVLLTLYLNQKYGTDSLRNNNPPPQVEYYRAVRKARCMSLVALLPMALALFFSSSRLHDNEHFAGDVVGGAVIGFAIGYYFHTNIWFCRGYQ</sequence>
<dbReference type="PANTHER" id="PTHR10165">
    <property type="entry name" value="LIPID PHOSPHATE PHOSPHATASE"/>
    <property type="match status" value="1"/>
</dbReference>
<dbReference type="InterPro" id="IPR000326">
    <property type="entry name" value="PAP2/HPO"/>
</dbReference>
<dbReference type="PANTHER" id="PTHR10165:SF35">
    <property type="entry name" value="RE23632P"/>
    <property type="match status" value="1"/>
</dbReference>
<feature type="domain" description="Phosphatidic acid phosphatase type 2/haloperoxidase" evidence="8">
    <location>
        <begin position="147"/>
        <end position="297"/>
    </location>
</feature>
<name>A0A9N8EN43_9STRA</name>
<evidence type="ECO:0000313" key="10">
    <source>
        <dbReference type="Proteomes" id="UP001153069"/>
    </source>
</evidence>
<reference evidence="9" key="1">
    <citation type="submission" date="2020-06" db="EMBL/GenBank/DDBJ databases">
        <authorList>
            <consortium name="Plant Systems Biology data submission"/>
        </authorList>
    </citation>
    <scope>NUCLEOTIDE SEQUENCE</scope>
    <source>
        <strain evidence="9">D6</strain>
    </source>
</reference>
<evidence type="ECO:0000256" key="6">
    <source>
        <dbReference type="SAM" id="MobiDB-lite"/>
    </source>
</evidence>
<dbReference type="GO" id="GO:0008195">
    <property type="term" value="F:phosphatidate phosphatase activity"/>
    <property type="evidence" value="ECO:0007669"/>
    <property type="project" value="TreeGrafter"/>
</dbReference>
<keyword evidence="3 7" id="KW-0812">Transmembrane</keyword>
<dbReference type="SMART" id="SM00014">
    <property type="entry name" value="acidPPc"/>
    <property type="match status" value="1"/>
</dbReference>
<dbReference type="SUPFAM" id="SSF48317">
    <property type="entry name" value="Acid phosphatase/Vanadium-dependent haloperoxidase"/>
    <property type="match status" value="1"/>
</dbReference>
<keyword evidence="10" id="KW-1185">Reference proteome</keyword>
<feature type="transmembrane region" description="Helical" evidence="7">
    <location>
        <begin position="282"/>
        <end position="302"/>
    </location>
</feature>
<comment type="caution">
    <text evidence="9">The sequence shown here is derived from an EMBL/GenBank/DDBJ whole genome shotgun (WGS) entry which is preliminary data.</text>
</comment>
<evidence type="ECO:0000256" key="7">
    <source>
        <dbReference type="SAM" id="Phobius"/>
    </source>
</evidence>
<dbReference type="Proteomes" id="UP001153069">
    <property type="component" value="Unassembled WGS sequence"/>
</dbReference>
<feature type="transmembrane region" description="Helical" evidence="7">
    <location>
        <begin position="110"/>
        <end position="131"/>
    </location>
</feature>
<dbReference type="EMBL" id="CAICTM010001505">
    <property type="protein sequence ID" value="CAB9524211.1"/>
    <property type="molecule type" value="Genomic_DNA"/>
</dbReference>
<dbReference type="GO" id="GO:0016020">
    <property type="term" value="C:membrane"/>
    <property type="evidence" value="ECO:0007669"/>
    <property type="project" value="UniProtKB-SubCell"/>
</dbReference>